<dbReference type="GO" id="GO:0016020">
    <property type="term" value="C:membrane"/>
    <property type="evidence" value="ECO:0007669"/>
    <property type="project" value="InterPro"/>
</dbReference>
<sequence length="305" mass="33038">MNLNTLSNLNIPKPSFSPGSTLPSIHRPSVLRMGSNTPATGEAKPSSSPGSLTSSLGGVLPSKAKAKNFIWNALMSYFNLRFGVFALSLPILLFYTLLLTGCLASAPGLNGIFLAELQHPATDPIHELRVGYFGVCYRSKDTSFKCFPTTGLGVEALSHRFNQNIGTSKIGQHTYYQAFASTAYFLQHRNFGYMLAVGGILYTFSLIFLIVLLFKKRRFHKSLTKITAFTSSAIALACCVSSYHTVRTMKHVTELGGEQLGMEVSTGLAVQILQWVLFVCSVLFGLGVGFVFTVGAGATKGRKIP</sequence>
<feature type="transmembrane region" description="Helical" evidence="2">
    <location>
        <begin position="82"/>
        <end position="106"/>
    </location>
</feature>
<name>A0A6A5WXV2_9PLEO</name>
<dbReference type="Pfam" id="PF12351">
    <property type="entry name" value="Fig1"/>
    <property type="match status" value="1"/>
</dbReference>
<dbReference type="Proteomes" id="UP000799779">
    <property type="component" value="Unassembled WGS sequence"/>
</dbReference>
<dbReference type="AlphaFoldDB" id="A0A6A5WXV2"/>
<keyword evidence="2" id="KW-0472">Membrane</keyword>
<evidence type="ECO:0000313" key="3">
    <source>
        <dbReference type="EMBL" id="KAF2006560.1"/>
    </source>
</evidence>
<feature type="transmembrane region" description="Helical" evidence="2">
    <location>
        <begin position="272"/>
        <end position="298"/>
    </location>
</feature>
<keyword evidence="4" id="KW-1185">Reference proteome</keyword>
<reference evidence="3" key="1">
    <citation type="journal article" date="2020" name="Stud. Mycol.">
        <title>101 Dothideomycetes genomes: a test case for predicting lifestyles and emergence of pathogens.</title>
        <authorList>
            <person name="Haridas S."/>
            <person name="Albert R."/>
            <person name="Binder M."/>
            <person name="Bloem J."/>
            <person name="Labutti K."/>
            <person name="Salamov A."/>
            <person name="Andreopoulos B."/>
            <person name="Baker S."/>
            <person name="Barry K."/>
            <person name="Bills G."/>
            <person name="Bluhm B."/>
            <person name="Cannon C."/>
            <person name="Castanera R."/>
            <person name="Culley D."/>
            <person name="Daum C."/>
            <person name="Ezra D."/>
            <person name="Gonzalez J."/>
            <person name="Henrissat B."/>
            <person name="Kuo A."/>
            <person name="Liang C."/>
            <person name="Lipzen A."/>
            <person name="Lutzoni F."/>
            <person name="Magnuson J."/>
            <person name="Mondo S."/>
            <person name="Nolan M."/>
            <person name="Ohm R."/>
            <person name="Pangilinan J."/>
            <person name="Park H.-J."/>
            <person name="Ramirez L."/>
            <person name="Alfaro M."/>
            <person name="Sun H."/>
            <person name="Tritt A."/>
            <person name="Yoshinaga Y."/>
            <person name="Zwiers L.-H."/>
            <person name="Turgeon B."/>
            <person name="Goodwin S."/>
            <person name="Spatafora J."/>
            <person name="Crous P."/>
            <person name="Grigoriev I."/>
        </authorList>
    </citation>
    <scope>NUCLEOTIDE SEQUENCE</scope>
    <source>
        <strain evidence="3">CBS 123094</strain>
    </source>
</reference>
<organism evidence="3 4">
    <name type="scientific">Amniculicola lignicola CBS 123094</name>
    <dbReference type="NCBI Taxonomy" id="1392246"/>
    <lineage>
        <taxon>Eukaryota</taxon>
        <taxon>Fungi</taxon>
        <taxon>Dikarya</taxon>
        <taxon>Ascomycota</taxon>
        <taxon>Pezizomycotina</taxon>
        <taxon>Dothideomycetes</taxon>
        <taxon>Pleosporomycetidae</taxon>
        <taxon>Pleosporales</taxon>
        <taxon>Amniculicolaceae</taxon>
        <taxon>Amniculicola</taxon>
    </lineage>
</organism>
<evidence type="ECO:0000313" key="4">
    <source>
        <dbReference type="Proteomes" id="UP000799779"/>
    </source>
</evidence>
<evidence type="ECO:0000256" key="1">
    <source>
        <dbReference type="SAM" id="MobiDB-lite"/>
    </source>
</evidence>
<feature type="region of interest" description="Disordered" evidence="1">
    <location>
        <begin position="33"/>
        <end position="55"/>
    </location>
</feature>
<feature type="compositionally biased region" description="Low complexity" evidence="1">
    <location>
        <begin position="45"/>
        <end position="55"/>
    </location>
</feature>
<gene>
    <name evidence="3" type="ORF">P154DRAFT_600486</name>
</gene>
<feature type="transmembrane region" description="Helical" evidence="2">
    <location>
        <begin position="226"/>
        <end position="246"/>
    </location>
</feature>
<dbReference type="EMBL" id="ML977559">
    <property type="protein sequence ID" value="KAF2006560.1"/>
    <property type="molecule type" value="Genomic_DNA"/>
</dbReference>
<keyword evidence="2" id="KW-0812">Transmembrane</keyword>
<accession>A0A6A5WXV2</accession>
<feature type="transmembrane region" description="Helical" evidence="2">
    <location>
        <begin position="191"/>
        <end position="214"/>
    </location>
</feature>
<evidence type="ECO:0000256" key="2">
    <source>
        <dbReference type="SAM" id="Phobius"/>
    </source>
</evidence>
<keyword evidence="2" id="KW-1133">Transmembrane helix</keyword>
<protein>
    <submittedName>
        <fullName evidence="3">Uncharacterized protein</fullName>
    </submittedName>
</protein>
<dbReference type="InterPro" id="IPR033481">
    <property type="entry name" value="Dni1/Fig1"/>
</dbReference>
<proteinExistence type="predicted"/>